<accession>A0A3N2BCM8</accession>
<dbReference type="RefSeq" id="WP_123303498.1">
    <property type="nucleotide sequence ID" value="NZ_RKHK01000001.1"/>
</dbReference>
<dbReference type="PANTHER" id="PTHR43133">
    <property type="entry name" value="RNA POLYMERASE ECF-TYPE SIGMA FACTO"/>
    <property type="match status" value="1"/>
</dbReference>
<protein>
    <submittedName>
        <fullName evidence="7">RNA polymerase ECF family sigma subunit</fullName>
    </submittedName>
</protein>
<dbReference type="CDD" id="cd06171">
    <property type="entry name" value="Sigma70_r4"/>
    <property type="match status" value="1"/>
</dbReference>
<sequence length="219" mass="23540">MTALACAGELARPTRAILATVEAPAVHSVLVTSDSRAARAEHIGQLLPRVADGDQEAFAQLYDAASALVHGTALRVLRDPDLSADLSQEVMVEIWRDAARFDPARGSALSWIVTIARRRAVDRVRSLQSSREREARAAALVSRPFDEVVEAAEAAEARDRVRSCLGALTALQREAVIAAYYGGLTYREVADQVAASLAAVKTRIRDGLLQLRGCLGVEP</sequence>
<dbReference type="NCBIfam" id="NF007228">
    <property type="entry name" value="PRK09646.1"/>
    <property type="match status" value="1"/>
</dbReference>
<feature type="domain" description="RNA polymerase sigma-70 region 2" evidence="5">
    <location>
        <begin position="61"/>
        <end position="128"/>
    </location>
</feature>
<evidence type="ECO:0000256" key="2">
    <source>
        <dbReference type="ARBA" id="ARBA00023015"/>
    </source>
</evidence>
<dbReference type="Gene3D" id="1.10.10.10">
    <property type="entry name" value="Winged helix-like DNA-binding domain superfamily/Winged helix DNA-binding domain"/>
    <property type="match status" value="1"/>
</dbReference>
<dbReference type="InterPro" id="IPR013324">
    <property type="entry name" value="RNA_pol_sigma_r3/r4-like"/>
</dbReference>
<evidence type="ECO:0000256" key="3">
    <source>
        <dbReference type="ARBA" id="ARBA00023082"/>
    </source>
</evidence>
<dbReference type="GO" id="GO:0003677">
    <property type="term" value="F:DNA binding"/>
    <property type="evidence" value="ECO:0007669"/>
    <property type="project" value="InterPro"/>
</dbReference>
<evidence type="ECO:0000256" key="4">
    <source>
        <dbReference type="ARBA" id="ARBA00023163"/>
    </source>
</evidence>
<evidence type="ECO:0000259" key="6">
    <source>
        <dbReference type="Pfam" id="PF08281"/>
    </source>
</evidence>
<dbReference type="SUPFAM" id="SSF88946">
    <property type="entry name" value="Sigma2 domain of RNA polymerase sigma factors"/>
    <property type="match status" value="1"/>
</dbReference>
<dbReference type="NCBIfam" id="TIGR02937">
    <property type="entry name" value="sigma70-ECF"/>
    <property type="match status" value="1"/>
</dbReference>
<dbReference type="GO" id="GO:0006352">
    <property type="term" value="P:DNA-templated transcription initiation"/>
    <property type="evidence" value="ECO:0007669"/>
    <property type="project" value="InterPro"/>
</dbReference>
<evidence type="ECO:0000259" key="5">
    <source>
        <dbReference type="Pfam" id="PF04542"/>
    </source>
</evidence>
<dbReference type="InterPro" id="IPR039425">
    <property type="entry name" value="RNA_pol_sigma-70-like"/>
</dbReference>
<proteinExistence type="inferred from homology"/>
<dbReference type="InterPro" id="IPR036388">
    <property type="entry name" value="WH-like_DNA-bd_sf"/>
</dbReference>
<dbReference type="SUPFAM" id="SSF88659">
    <property type="entry name" value="Sigma3 and sigma4 domains of RNA polymerase sigma factors"/>
    <property type="match status" value="1"/>
</dbReference>
<dbReference type="InterPro" id="IPR007627">
    <property type="entry name" value="RNA_pol_sigma70_r2"/>
</dbReference>
<keyword evidence="2" id="KW-0805">Transcription regulation</keyword>
<keyword evidence="8" id="KW-1185">Reference proteome</keyword>
<dbReference type="GO" id="GO:0016987">
    <property type="term" value="F:sigma factor activity"/>
    <property type="evidence" value="ECO:0007669"/>
    <property type="project" value="UniProtKB-KW"/>
</dbReference>
<dbReference type="InterPro" id="IPR014284">
    <property type="entry name" value="RNA_pol_sigma-70_dom"/>
</dbReference>
<comment type="caution">
    <text evidence="7">The sequence shown here is derived from an EMBL/GenBank/DDBJ whole genome shotgun (WGS) entry which is preliminary data.</text>
</comment>
<dbReference type="AlphaFoldDB" id="A0A3N2BCM8"/>
<reference evidence="7 8" key="1">
    <citation type="submission" date="2018-11" db="EMBL/GenBank/DDBJ databases">
        <title>Sequencing the genomes of 1000 actinobacteria strains.</title>
        <authorList>
            <person name="Klenk H.-P."/>
        </authorList>
    </citation>
    <scope>NUCLEOTIDE SEQUENCE [LARGE SCALE GENOMIC DNA]</scope>
    <source>
        <strain evidence="7 8">DSM 11294</strain>
    </source>
</reference>
<name>A0A3N2BCM8_9MICO</name>
<dbReference type="EMBL" id="RKHK01000001">
    <property type="protein sequence ID" value="ROR73017.1"/>
    <property type="molecule type" value="Genomic_DNA"/>
</dbReference>
<dbReference type="OrthoDB" id="9784272at2"/>
<dbReference type="InterPro" id="IPR013325">
    <property type="entry name" value="RNA_pol_sigma_r2"/>
</dbReference>
<evidence type="ECO:0000313" key="7">
    <source>
        <dbReference type="EMBL" id="ROR73017.1"/>
    </source>
</evidence>
<dbReference type="Pfam" id="PF08281">
    <property type="entry name" value="Sigma70_r4_2"/>
    <property type="match status" value="1"/>
</dbReference>
<organism evidence="7 8">
    <name type="scientific">Bogoriella caseilytica</name>
    <dbReference type="NCBI Taxonomy" id="56055"/>
    <lineage>
        <taxon>Bacteria</taxon>
        <taxon>Bacillati</taxon>
        <taxon>Actinomycetota</taxon>
        <taxon>Actinomycetes</taxon>
        <taxon>Micrococcales</taxon>
        <taxon>Bogoriellaceae</taxon>
        <taxon>Bogoriella</taxon>
    </lineage>
</organism>
<dbReference type="Gene3D" id="1.10.1740.10">
    <property type="match status" value="1"/>
</dbReference>
<keyword evidence="4" id="KW-0804">Transcription</keyword>
<dbReference type="PANTHER" id="PTHR43133:SF66">
    <property type="entry name" value="ECF RNA POLYMERASE SIGMA FACTOR SIGK"/>
    <property type="match status" value="1"/>
</dbReference>
<dbReference type="Pfam" id="PF04542">
    <property type="entry name" value="Sigma70_r2"/>
    <property type="match status" value="1"/>
</dbReference>
<comment type="similarity">
    <text evidence="1">Belongs to the sigma-70 factor family. ECF subfamily.</text>
</comment>
<dbReference type="Proteomes" id="UP000280668">
    <property type="component" value="Unassembled WGS sequence"/>
</dbReference>
<dbReference type="InterPro" id="IPR013249">
    <property type="entry name" value="RNA_pol_sigma70_r4_t2"/>
</dbReference>
<gene>
    <name evidence="7" type="ORF">EDD31_1382</name>
</gene>
<evidence type="ECO:0000256" key="1">
    <source>
        <dbReference type="ARBA" id="ARBA00010641"/>
    </source>
</evidence>
<feature type="domain" description="RNA polymerase sigma factor 70 region 4 type 2" evidence="6">
    <location>
        <begin position="159"/>
        <end position="211"/>
    </location>
</feature>
<evidence type="ECO:0000313" key="8">
    <source>
        <dbReference type="Proteomes" id="UP000280668"/>
    </source>
</evidence>
<keyword evidence="3" id="KW-0731">Sigma factor</keyword>